<dbReference type="Proteomes" id="UP000198211">
    <property type="component" value="Unassembled WGS sequence"/>
</dbReference>
<keyword evidence="2" id="KW-1185">Reference proteome</keyword>
<organism evidence="1 2">
    <name type="scientific">Phytophthora megakarya</name>
    <dbReference type="NCBI Taxonomy" id="4795"/>
    <lineage>
        <taxon>Eukaryota</taxon>
        <taxon>Sar</taxon>
        <taxon>Stramenopiles</taxon>
        <taxon>Oomycota</taxon>
        <taxon>Peronosporomycetes</taxon>
        <taxon>Peronosporales</taxon>
        <taxon>Peronosporaceae</taxon>
        <taxon>Phytophthora</taxon>
    </lineage>
</organism>
<evidence type="ECO:0008006" key="3">
    <source>
        <dbReference type="Google" id="ProtNLM"/>
    </source>
</evidence>
<name>A0A225V8F4_9STRA</name>
<sequence length="216" mass="24992">MHEPGKCPMEEFYNLIRQWYVPNKHAGMLPANAENKLNYNARQVGIWYEPNKQKTRKVSKLTDNTCKLHEKRTFTVASLRENDYSRSDVIMELDLLPGESRGYWKYHAPGKWFKLAKPTTKINNEKTTLLFDSGDEVSIVDSTFASKVGCAIRQPKKKNAYMTEGRTRVKITLAGAYVYYLDAWIGELSDQEAILGMYPQESVLTWPTGRYAYRMK</sequence>
<dbReference type="InterPro" id="IPR021109">
    <property type="entry name" value="Peptidase_aspartic_dom_sf"/>
</dbReference>
<dbReference type="Gene3D" id="2.40.70.10">
    <property type="entry name" value="Acid Proteases"/>
    <property type="match status" value="1"/>
</dbReference>
<evidence type="ECO:0000313" key="1">
    <source>
        <dbReference type="EMBL" id="OWZ01761.1"/>
    </source>
</evidence>
<reference evidence="2" key="1">
    <citation type="submission" date="2017-03" db="EMBL/GenBank/DDBJ databases">
        <title>Phytopthora megakarya and P. palmivora, two closely related causual agents of cacao black pod achieved similar genome size and gene model numbers by different mechanisms.</title>
        <authorList>
            <person name="Ali S."/>
            <person name="Shao J."/>
            <person name="Larry D.J."/>
            <person name="Kronmiller B."/>
            <person name="Shen D."/>
            <person name="Strem M.D."/>
            <person name="Melnick R.L."/>
            <person name="Guiltinan M.J."/>
            <person name="Tyler B.M."/>
            <person name="Meinhardt L.W."/>
            <person name="Bailey B.A."/>
        </authorList>
    </citation>
    <scope>NUCLEOTIDE SEQUENCE [LARGE SCALE GENOMIC DNA]</scope>
    <source>
        <strain evidence="2">zdho120</strain>
    </source>
</reference>
<proteinExistence type="predicted"/>
<gene>
    <name evidence="1" type="ORF">PHMEG_00026792</name>
</gene>
<protein>
    <recommendedName>
        <fullName evidence="3">Eukaryotic/viral aspartic protease</fullName>
    </recommendedName>
</protein>
<dbReference type="EMBL" id="NBNE01006619">
    <property type="protein sequence ID" value="OWZ01761.1"/>
    <property type="molecule type" value="Genomic_DNA"/>
</dbReference>
<dbReference type="AlphaFoldDB" id="A0A225V8F4"/>
<comment type="caution">
    <text evidence="1">The sequence shown here is derived from an EMBL/GenBank/DDBJ whole genome shotgun (WGS) entry which is preliminary data.</text>
</comment>
<evidence type="ECO:0000313" key="2">
    <source>
        <dbReference type="Proteomes" id="UP000198211"/>
    </source>
</evidence>
<accession>A0A225V8F4</accession>
<dbReference type="OrthoDB" id="182412at2759"/>